<evidence type="ECO:0000313" key="2">
    <source>
        <dbReference type="Proteomes" id="UP000191554"/>
    </source>
</evidence>
<dbReference type="Gene3D" id="1.10.10.1150">
    <property type="entry name" value="Coenzyme PQQ synthesis protein D (PqqD)"/>
    <property type="match status" value="1"/>
</dbReference>
<sequence length="97" mass="10968">MSFSKAAKILKCTDVEEYTLEDGNLVLFKRNPEYTHVLNETAAFIWNECHMKSFDETVAALAAALMELEIGMDELVSDCEELFEDMLNKGLITLGEQ</sequence>
<reference evidence="1 2" key="1">
    <citation type="submission" date="2017-03" db="EMBL/GenBank/DDBJ databases">
        <title>Genome sequence of Clostridium hungatei DSM 14427.</title>
        <authorList>
            <person name="Poehlein A."/>
            <person name="Daniel R."/>
        </authorList>
    </citation>
    <scope>NUCLEOTIDE SEQUENCE [LARGE SCALE GENOMIC DNA]</scope>
    <source>
        <strain evidence="1 2">DSM 14427</strain>
    </source>
</reference>
<dbReference type="Pfam" id="PF05402">
    <property type="entry name" value="PqqD"/>
    <property type="match status" value="1"/>
</dbReference>
<protein>
    <recommendedName>
        <fullName evidence="3">Coenzyme PQQ synthesis protein D</fullName>
    </recommendedName>
</protein>
<dbReference type="Proteomes" id="UP000191554">
    <property type="component" value="Unassembled WGS sequence"/>
</dbReference>
<comment type="caution">
    <text evidence="1">The sequence shown here is derived from an EMBL/GenBank/DDBJ whole genome shotgun (WGS) entry which is preliminary data.</text>
</comment>
<dbReference type="EMBL" id="MZGX01000015">
    <property type="protein sequence ID" value="OPX43692.1"/>
    <property type="molecule type" value="Genomic_DNA"/>
</dbReference>
<dbReference type="AlphaFoldDB" id="A0A1V4SIG0"/>
<dbReference type="InterPro" id="IPR008792">
    <property type="entry name" value="PQQD"/>
</dbReference>
<accession>A0A1V4SIG0</accession>
<evidence type="ECO:0008006" key="3">
    <source>
        <dbReference type="Google" id="ProtNLM"/>
    </source>
</evidence>
<dbReference type="STRING" id="48256.CLHUN_24120"/>
<keyword evidence="2" id="KW-1185">Reference proteome</keyword>
<organism evidence="1 2">
    <name type="scientific">Ruminiclostridium hungatei</name>
    <name type="common">Clostridium hungatei</name>
    <dbReference type="NCBI Taxonomy" id="48256"/>
    <lineage>
        <taxon>Bacteria</taxon>
        <taxon>Bacillati</taxon>
        <taxon>Bacillota</taxon>
        <taxon>Clostridia</taxon>
        <taxon>Eubacteriales</taxon>
        <taxon>Oscillospiraceae</taxon>
        <taxon>Ruminiclostridium</taxon>
    </lineage>
</organism>
<dbReference type="RefSeq" id="WP_080064841.1">
    <property type="nucleotide sequence ID" value="NZ_MZGX01000015.1"/>
</dbReference>
<name>A0A1V4SIG0_RUMHU</name>
<proteinExistence type="predicted"/>
<evidence type="ECO:0000313" key="1">
    <source>
        <dbReference type="EMBL" id="OPX43692.1"/>
    </source>
</evidence>
<gene>
    <name evidence="1" type="ORF">CLHUN_24120</name>
</gene>
<dbReference type="InterPro" id="IPR041881">
    <property type="entry name" value="PqqD_sf"/>
</dbReference>